<dbReference type="Proteomes" id="UP000620127">
    <property type="component" value="Unassembled WGS sequence"/>
</dbReference>
<dbReference type="EMBL" id="BMYT01000002">
    <property type="protein sequence ID" value="GGX07731.1"/>
    <property type="molecule type" value="Genomic_DNA"/>
</dbReference>
<evidence type="ECO:0000313" key="1">
    <source>
        <dbReference type="EMBL" id="GGX07731.1"/>
    </source>
</evidence>
<accession>A0ABQ2XAT5</accession>
<proteinExistence type="predicted"/>
<keyword evidence="2" id="KW-1185">Reference proteome</keyword>
<dbReference type="RefSeq" id="WP_189345155.1">
    <property type="nucleotide sequence ID" value="NZ_BMYT01000002.1"/>
</dbReference>
<name>A0ABQ2XAT5_9BURK</name>
<protein>
    <submittedName>
        <fullName evidence="1">Uncharacterized protein</fullName>
    </submittedName>
</protein>
<dbReference type="SUPFAM" id="SSF56935">
    <property type="entry name" value="Porins"/>
    <property type="match status" value="1"/>
</dbReference>
<reference evidence="2" key="1">
    <citation type="journal article" date="2019" name="Int. J. Syst. Evol. Microbiol.">
        <title>The Global Catalogue of Microorganisms (GCM) 10K type strain sequencing project: providing services to taxonomists for standard genome sequencing and annotation.</title>
        <authorList>
            <consortium name="The Broad Institute Genomics Platform"/>
            <consortium name="The Broad Institute Genome Sequencing Center for Infectious Disease"/>
            <person name="Wu L."/>
            <person name="Ma J."/>
        </authorList>
    </citation>
    <scope>NUCLEOTIDE SEQUENCE [LARGE SCALE GENOMIC DNA]</scope>
    <source>
        <strain evidence="2">KCTC 23916</strain>
    </source>
</reference>
<evidence type="ECO:0000313" key="2">
    <source>
        <dbReference type="Proteomes" id="UP000620127"/>
    </source>
</evidence>
<sequence length="237" mass="25146">MSFDAICSQQVKSGGYGAEYGRSLGGVISLATKRGTNKWKSGVSVIWAPDALRSDGKDVASRDPEAPGYVVFSSARKDSALEYNAYSGGPIIKDTLFFFGALTGNRDETDTFGRNSSTNFKAGKPNGIIKIDFTPNESHRLEFTGISNKKETEIIDYIRPVGATNYQTSHSGAAGKSIQTSGGDVLIGKYTGYVTDNLTVSALVGSVNDKVTKTTGARMANLDCPVVLDEGLNEVGC</sequence>
<organism evidence="1 2">
    <name type="scientific">Undibacterium macrobrachii</name>
    <dbReference type="NCBI Taxonomy" id="1119058"/>
    <lineage>
        <taxon>Bacteria</taxon>
        <taxon>Pseudomonadati</taxon>
        <taxon>Pseudomonadota</taxon>
        <taxon>Betaproteobacteria</taxon>
        <taxon>Burkholderiales</taxon>
        <taxon>Oxalobacteraceae</taxon>
        <taxon>Undibacterium</taxon>
    </lineage>
</organism>
<comment type="caution">
    <text evidence="1">The sequence shown here is derived from an EMBL/GenBank/DDBJ whole genome shotgun (WGS) entry which is preliminary data.</text>
</comment>
<gene>
    <name evidence="1" type="ORF">GCM10011282_11910</name>
</gene>